<evidence type="ECO:0000313" key="2">
    <source>
        <dbReference type="Proteomes" id="UP000761380"/>
    </source>
</evidence>
<sequence length="51" mass="5687">MKDTHSKTTAEQETVYIVENLVSDAAKETVLDKVRKLILRDAEGLSKNQAV</sequence>
<dbReference type="Pfam" id="PF14202">
    <property type="entry name" value="TnpW"/>
    <property type="match status" value="1"/>
</dbReference>
<gene>
    <name evidence="1" type="ORF">E7201_05015</name>
</gene>
<protein>
    <submittedName>
        <fullName evidence="1">Uncharacterized protein</fullName>
    </submittedName>
</protein>
<dbReference type="AlphaFoldDB" id="A0A927WNZ1"/>
<comment type="caution">
    <text evidence="1">The sequence shown here is derived from an EMBL/GenBank/DDBJ whole genome shotgun (WGS) entry which is preliminary data.</text>
</comment>
<dbReference type="EMBL" id="SVBY01000026">
    <property type="protein sequence ID" value="MBE6092518.1"/>
    <property type="molecule type" value="Genomic_DNA"/>
</dbReference>
<dbReference type="InterPro" id="IPR026990">
    <property type="entry name" value="TnpW"/>
</dbReference>
<accession>A0A927WNZ1</accession>
<name>A0A927WNZ1_SELRU</name>
<organism evidence="1 2">
    <name type="scientific">Selenomonas ruminantium</name>
    <dbReference type="NCBI Taxonomy" id="971"/>
    <lineage>
        <taxon>Bacteria</taxon>
        <taxon>Bacillati</taxon>
        <taxon>Bacillota</taxon>
        <taxon>Negativicutes</taxon>
        <taxon>Selenomonadales</taxon>
        <taxon>Selenomonadaceae</taxon>
        <taxon>Selenomonas</taxon>
    </lineage>
</organism>
<dbReference type="Proteomes" id="UP000761380">
    <property type="component" value="Unassembled WGS sequence"/>
</dbReference>
<evidence type="ECO:0000313" key="1">
    <source>
        <dbReference type="EMBL" id="MBE6092518.1"/>
    </source>
</evidence>
<reference evidence="1" key="1">
    <citation type="submission" date="2019-04" db="EMBL/GenBank/DDBJ databases">
        <title>Evolution of Biomass-Degrading Anaerobic Consortia Revealed by Metagenomics.</title>
        <authorList>
            <person name="Peng X."/>
        </authorList>
    </citation>
    <scope>NUCLEOTIDE SEQUENCE</scope>
    <source>
        <strain evidence="1">SIG240</strain>
    </source>
</reference>
<proteinExistence type="predicted"/>